<protein>
    <submittedName>
        <fullName evidence="2">Protein PBDC1</fullName>
    </submittedName>
</protein>
<evidence type="ECO:0000259" key="1">
    <source>
        <dbReference type="Pfam" id="PF04669"/>
    </source>
</evidence>
<dbReference type="InterPro" id="IPR008476">
    <property type="entry name" value="PBDC1_metazoa/fungi"/>
</dbReference>
<dbReference type="Proteomes" id="UP000887013">
    <property type="component" value="Unassembled WGS sequence"/>
</dbReference>
<keyword evidence="3" id="KW-1185">Reference proteome</keyword>
<sequence>MQFELLITKYISNIFIADLKYTFGMADKRKEFLKKSDFLNAGSCEKEPEAWVEKAVEHMEMHYDLITSVPPKNVKLTPDDDLIYDRFIAEFPDFKLDLLDKEHLRTEESKMKWREFTEGFGELVRDSKLGTLIRIDSSGGYTEDNTLIVLRLQFLAIEIARNKHGLNDGLKRKNDL</sequence>
<reference evidence="2" key="1">
    <citation type="submission" date="2020-08" db="EMBL/GenBank/DDBJ databases">
        <title>Multicomponent nature underlies the extraordinary mechanical properties of spider dragline silk.</title>
        <authorList>
            <person name="Kono N."/>
            <person name="Nakamura H."/>
            <person name="Mori M."/>
            <person name="Yoshida Y."/>
            <person name="Ohtoshi R."/>
            <person name="Malay A.D."/>
            <person name="Moran D.A.P."/>
            <person name="Tomita M."/>
            <person name="Numata K."/>
            <person name="Arakawa K."/>
        </authorList>
    </citation>
    <scope>NUCLEOTIDE SEQUENCE</scope>
</reference>
<name>A0A8X6PTU1_NEPPI</name>
<comment type="caution">
    <text evidence="2">The sequence shown here is derived from an EMBL/GenBank/DDBJ whole genome shotgun (WGS) entry which is preliminary data.</text>
</comment>
<feature type="domain" description="Polysaccharide biosynthesis" evidence="1">
    <location>
        <begin position="49"/>
        <end position="170"/>
    </location>
</feature>
<dbReference type="OrthoDB" id="10248897at2759"/>
<dbReference type="EMBL" id="BMAW01072601">
    <property type="protein sequence ID" value="GFT83764.1"/>
    <property type="molecule type" value="Genomic_DNA"/>
</dbReference>
<evidence type="ECO:0000313" key="3">
    <source>
        <dbReference type="Proteomes" id="UP000887013"/>
    </source>
</evidence>
<organism evidence="2 3">
    <name type="scientific">Nephila pilipes</name>
    <name type="common">Giant wood spider</name>
    <name type="synonym">Nephila maculata</name>
    <dbReference type="NCBI Taxonomy" id="299642"/>
    <lineage>
        <taxon>Eukaryota</taxon>
        <taxon>Metazoa</taxon>
        <taxon>Ecdysozoa</taxon>
        <taxon>Arthropoda</taxon>
        <taxon>Chelicerata</taxon>
        <taxon>Arachnida</taxon>
        <taxon>Araneae</taxon>
        <taxon>Araneomorphae</taxon>
        <taxon>Entelegynae</taxon>
        <taxon>Araneoidea</taxon>
        <taxon>Nephilidae</taxon>
        <taxon>Nephila</taxon>
    </lineage>
</organism>
<proteinExistence type="predicted"/>
<dbReference type="PANTHER" id="PTHR13410:SF9">
    <property type="entry name" value="PROTEIN PBDC1"/>
    <property type="match status" value="1"/>
</dbReference>
<dbReference type="PANTHER" id="PTHR13410">
    <property type="entry name" value="PROTEIN PBDC1"/>
    <property type="match status" value="1"/>
</dbReference>
<dbReference type="AlphaFoldDB" id="A0A8X6PTU1"/>
<gene>
    <name evidence="2" type="primary">PBDC1</name>
    <name evidence="2" type="ORF">NPIL_207301</name>
</gene>
<dbReference type="InterPro" id="IPR021148">
    <property type="entry name" value="Polysacc_synth_dom"/>
</dbReference>
<evidence type="ECO:0000313" key="2">
    <source>
        <dbReference type="EMBL" id="GFT83764.1"/>
    </source>
</evidence>
<dbReference type="Gene3D" id="1.10.3560.10">
    <property type="entry name" value="yst0336 like domain"/>
    <property type="match status" value="1"/>
</dbReference>
<dbReference type="InterPro" id="IPR023139">
    <property type="entry name" value="PBDC1-like_dom_sf"/>
</dbReference>
<dbReference type="GO" id="GO:0005737">
    <property type="term" value="C:cytoplasm"/>
    <property type="evidence" value="ECO:0007669"/>
    <property type="project" value="TreeGrafter"/>
</dbReference>
<dbReference type="Pfam" id="PF04669">
    <property type="entry name" value="PBDC1"/>
    <property type="match status" value="1"/>
</dbReference>
<accession>A0A8X6PTU1</accession>